<dbReference type="Proteomes" id="UP000277582">
    <property type="component" value="Unassembled WGS sequence"/>
</dbReference>
<feature type="transmembrane region" description="Helical" evidence="1">
    <location>
        <begin position="64"/>
        <end position="82"/>
    </location>
</feature>
<sequence length="83" mass="9378">MDRFQAGVLAILVFQLVVLGYILYLDPILSQNKFAAGLSAELAASALIFYLYKNIREDYDQEWIAAGIAFIALVVLLMIFYVR</sequence>
<keyword evidence="1" id="KW-0812">Transmembrane</keyword>
<feature type="transmembrane region" description="Helical" evidence="1">
    <location>
        <begin position="6"/>
        <end position="25"/>
    </location>
</feature>
<dbReference type="AlphaFoldDB" id="A0A3R9RLP5"/>
<gene>
    <name evidence="2" type="ORF">D6D85_11530</name>
</gene>
<protein>
    <submittedName>
        <fullName evidence="2">Uncharacterized protein</fullName>
    </submittedName>
</protein>
<evidence type="ECO:0000313" key="2">
    <source>
        <dbReference type="EMBL" id="RSN73117.1"/>
    </source>
</evidence>
<organism evidence="2 3">
    <name type="scientific">Candidatus Methanodesulfokora washburnensis</name>
    <dbReference type="NCBI Taxonomy" id="2478471"/>
    <lineage>
        <taxon>Archaea</taxon>
        <taxon>Thermoproteota</taxon>
        <taxon>Candidatus Korarchaeia</taxon>
        <taxon>Candidatus Korarchaeia incertae sedis</taxon>
        <taxon>Candidatus Methanodesulfokora</taxon>
    </lineage>
</organism>
<evidence type="ECO:0000256" key="1">
    <source>
        <dbReference type="SAM" id="Phobius"/>
    </source>
</evidence>
<reference evidence="2 3" key="1">
    <citation type="submission" date="2018-10" db="EMBL/GenBank/DDBJ databases">
        <title>Co-occurring genomic capacity for anaerobic methane metabolism and dissimilatory sulfite reduction discovered in the Korarchaeota.</title>
        <authorList>
            <person name="Mckay L.J."/>
            <person name="Dlakic M."/>
            <person name="Fields M.W."/>
            <person name="Delmont T.O."/>
            <person name="Eren A.M."/>
            <person name="Jay Z.J."/>
            <person name="Klingelsmith K.B."/>
            <person name="Rusch D.B."/>
            <person name="Inskeep W.P."/>
        </authorList>
    </citation>
    <scope>NUCLEOTIDE SEQUENCE [LARGE SCALE GENOMIC DNA]</scope>
    <source>
        <strain evidence="2 3">MDKW</strain>
    </source>
</reference>
<name>A0A3R9RLP5_9CREN</name>
<keyword evidence="3" id="KW-1185">Reference proteome</keyword>
<dbReference type="EMBL" id="RCOS01000129">
    <property type="protein sequence ID" value="RSN73117.1"/>
    <property type="molecule type" value="Genomic_DNA"/>
</dbReference>
<proteinExistence type="predicted"/>
<keyword evidence="1" id="KW-0472">Membrane</keyword>
<evidence type="ECO:0000313" key="3">
    <source>
        <dbReference type="Proteomes" id="UP000277582"/>
    </source>
</evidence>
<dbReference type="RefSeq" id="WP_125672106.1">
    <property type="nucleotide sequence ID" value="NZ_RCOS01000129.1"/>
</dbReference>
<feature type="transmembrane region" description="Helical" evidence="1">
    <location>
        <begin position="34"/>
        <end position="52"/>
    </location>
</feature>
<accession>A0A3R9RLP5</accession>
<keyword evidence="1" id="KW-1133">Transmembrane helix</keyword>
<comment type="caution">
    <text evidence="2">The sequence shown here is derived from an EMBL/GenBank/DDBJ whole genome shotgun (WGS) entry which is preliminary data.</text>
</comment>